<proteinExistence type="predicted"/>
<organism evidence="2 3">
    <name type="scientific">Buddleja alternifolia</name>
    <dbReference type="NCBI Taxonomy" id="168488"/>
    <lineage>
        <taxon>Eukaryota</taxon>
        <taxon>Viridiplantae</taxon>
        <taxon>Streptophyta</taxon>
        <taxon>Embryophyta</taxon>
        <taxon>Tracheophyta</taxon>
        <taxon>Spermatophyta</taxon>
        <taxon>Magnoliopsida</taxon>
        <taxon>eudicotyledons</taxon>
        <taxon>Gunneridae</taxon>
        <taxon>Pentapetalae</taxon>
        <taxon>asterids</taxon>
        <taxon>lamiids</taxon>
        <taxon>Lamiales</taxon>
        <taxon>Scrophulariaceae</taxon>
        <taxon>Buddlejeae</taxon>
        <taxon>Buddleja</taxon>
    </lineage>
</organism>
<comment type="caution">
    <text evidence="2">The sequence shown here is derived from an EMBL/GenBank/DDBJ whole genome shotgun (WGS) entry which is preliminary data.</text>
</comment>
<feature type="compositionally biased region" description="Low complexity" evidence="1">
    <location>
        <begin position="90"/>
        <end position="100"/>
    </location>
</feature>
<feature type="compositionally biased region" description="Low complexity" evidence="1">
    <location>
        <begin position="19"/>
        <end position="33"/>
    </location>
</feature>
<reference evidence="2" key="1">
    <citation type="submission" date="2019-10" db="EMBL/GenBank/DDBJ databases">
        <authorList>
            <person name="Zhang R."/>
            <person name="Pan Y."/>
            <person name="Wang J."/>
            <person name="Ma R."/>
            <person name="Yu S."/>
        </authorList>
    </citation>
    <scope>NUCLEOTIDE SEQUENCE</scope>
    <source>
        <strain evidence="2">LA-IB0</strain>
        <tissue evidence="2">Leaf</tissue>
    </source>
</reference>
<accession>A0AAV6X1V5</accession>
<feature type="region of interest" description="Disordered" evidence="1">
    <location>
        <begin position="80"/>
        <end position="107"/>
    </location>
</feature>
<evidence type="ECO:0000313" key="2">
    <source>
        <dbReference type="EMBL" id="KAG8374637.1"/>
    </source>
</evidence>
<dbReference type="EMBL" id="WHWC01000010">
    <property type="protein sequence ID" value="KAG8374637.1"/>
    <property type="molecule type" value="Genomic_DNA"/>
</dbReference>
<evidence type="ECO:0000256" key="1">
    <source>
        <dbReference type="SAM" id="MobiDB-lite"/>
    </source>
</evidence>
<dbReference type="Proteomes" id="UP000826271">
    <property type="component" value="Unassembled WGS sequence"/>
</dbReference>
<name>A0AAV6X1V5_9LAMI</name>
<gene>
    <name evidence="2" type="ORF">BUALT_Bualt10G0016700</name>
</gene>
<sequence>MAAGAKPGGLEPPQKVHVFGRTGTHGRGVTVPGKCGGESEMNHSSGDSMEDDGNWTAASSSFSSILILILAVVFGVASSSDSSEPDPDSDNLPLPLTPTDIGEWRPTSPVDKEVVEKPLYVTRTDYALKYTSAKTGEVLWYLMFADIEALFQCEGIESFLGNKLDKKLPMHCQTGPVVYRIRDRSSLESLFIDDRLKDALPGGGVLSLPASSEHAMELMNNLLAPHNINEKEKLLALPSSWQCRSSNQ</sequence>
<feature type="region of interest" description="Disordered" evidence="1">
    <location>
        <begin position="19"/>
        <end position="52"/>
    </location>
</feature>
<dbReference type="AlphaFoldDB" id="A0AAV6X1V5"/>
<protein>
    <submittedName>
        <fullName evidence="2">Uncharacterized protein</fullName>
    </submittedName>
</protein>
<evidence type="ECO:0000313" key="3">
    <source>
        <dbReference type="Proteomes" id="UP000826271"/>
    </source>
</evidence>
<keyword evidence="3" id="KW-1185">Reference proteome</keyword>